<evidence type="ECO:0000256" key="2">
    <source>
        <dbReference type="ARBA" id="ARBA00022737"/>
    </source>
</evidence>
<dbReference type="InterPro" id="IPR036236">
    <property type="entry name" value="Znf_C2H2_sf"/>
</dbReference>
<dbReference type="Gene3D" id="3.30.160.60">
    <property type="entry name" value="Classic Zinc Finger"/>
    <property type="match status" value="2"/>
</dbReference>
<dbReference type="PROSITE" id="PS50157">
    <property type="entry name" value="ZINC_FINGER_C2H2_2"/>
    <property type="match status" value="2"/>
</dbReference>
<name>A0A6A6WSX7_9PLEO</name>
<dbReference type="InterPro" id="IPR013087">
    <property type="entry name" value="Znf_C2H2_type"/>
</dbReference>
<keyword evidence="2" id="KW-0677">Repeat</keyword>
<dbReference type="Pfam" id="PF00096">
    <property type="entry name" value="zf-C2H2"/>
    <property type="match status" value="1"/>
</dbReference>
<accession>A0A6A6WSX7</accession>
<dbReference type="GO" id="GO:0005667">
    <property type="term" value="C:transcription regulator complex"/>
    <property type="evidence" value="ECO:0007669"/>
    <property type="project" value="TreeGrafter"/>
</dbReference>
<evidence type="ECO:0000313" key="8">
    <source>
        <dbReference type="EMBL" id="KAF2787028.1"/>
    </source>
</evidence>
<reference evidence="8" key="1">
    <citation type="journal article" date="2020" name="Stud. Mycol.">
        <title>101 Dothideomycetes genomes: a test case for predicting lifestyles and emergence of pathogens.</title>
        <authorList>
            <person name="Haridas S."/>
            <person name="Albert R."/>
            <person name="Binder M."/>
            <person name="Bloem J."/>
            <person name="Labutti K."/>
            <person name="Salamov A."/>
            <person name="Andreopoulos B."/>
            <person name="Baker S."/>
            <person name="Barry K."/>
            <person name="Bills G."/>
            <person name="Bluhm B."/>
            <person name="Cannon C."/>
            <person name="Castanera R."/>
            <person name="Culley D."/>
            <person name="Daum C."/>
            <person name="Ezra D."/>
            <person name="Gonzalez J."/>
            <person name="Henrissat B."/>
            <person name="Kuo A."/>
            <person name="Liang C."/>
            <person name="Lipzen A."/>
            <person name="Lutzoni F."/>
            <person name="Magnuson J."/>
            <person name="Mondo S."/>
            <person name="Nolan M."/>
            <person name="Ohm R."/>
            <person name="Pangilinan J."/>
            <person name="Park H.-J."/>
            <person name="Ramirez L."/>
            <person name="Alfaro M."/>
            <person name="Sun H."/>
            <person name="Tritt A."/>
            <person name="Yoshinaga Y."/>
            <person name="Zwiers L.-H."/>
            <person name="Turgeon B."/>
            <person name="Goodwin S."/>
            <person name="Spatafora J."/>
            <person name="Crous P."/>
            <person name="Grigoriev I."/>
        </authorList>
    </citation>
    <scope>NUCLEOTIDE SEQUENCE</scope>
    <source>
        <strain evidence="8">CBS 109.77</strain>
    </source>
</reference>
<evidence type="ECO:0000256" key="6">
    <source>
        <dbReference type="PROSITE-ProRule" id="PRU00042"/>
    </source>
</evidence>
<gene>
    <name evidence="8" type="ORF">K505DRAFT_219019</name>
</gene>
<sequence length="58" mass="6723">RGYVCDGLGCGATFVRPEHLRRHVNSKHTDEKNHGCKVDGCKKLFTRGDNLRDHYWTH</sequence>
<feature type="domain" description="C2H2-type" evidence="7">
    <location>
        <begin position="34"/>
        <end position="58"/>
    </location>
</feature>
<dbReference type="SUPFAM" id="SSF57667">
    <property type="entry name" value="beta-beta-alpha zinc fingers"/>
    <property type="match status" value="1"/>
</dbReference>
<feature type="non-terminal residue" evidence="8">
    <location>
        <position position="58"/>
    </location>
</feature>
<dbReference type="PROSITE" id="PS00028">
    <property type="entry name" value="ZINC_FINGER_C2H2_1"/>
    <property type="match status" value="2"/>
</dbReference>
<evidence type="ECO:0000256" key="4">
    <source>
        <dbReference type="ARBA" id="ARBA00022833"/>
    </source>
</evidence>
<dbReference type="PANTHER" id="PTHR14003">
    <property type="entry name" value="TRANSCRIPTIONAL REPRESSOR PROTEIN YY"/>
    <property type="match status" value="1"/>
</dbReference>
<dbReference type="GO" id="GO:0000981">
    <property type="term" value="F:DNA-binding transcription factor activity, RNA polymerase II-specific"/>
    <property type="evidence" value="ECO:0007669"/>
    <property type="project" value="TreeGrafter"/>
</dbReference>
<feature type="non-terminal residue" evidence="8">
    <location>
        <position position="1"/>
    </location>
</feature>
<dbReference type="GO" id="GO:0000785">
    <property type="term" value="C:chromatin"/>
    <property type="evidence" value="ECO:0007669"/>
    <property type="project" value="TreeGrafter"/>
</dbReference>
<keyword evidence="1" id="KW-0479">Metal-binding</keyword>
<dbReference type="PANTHER" id="PTHR14003:SF19">
    <property type="entry name" value="YY2 TRANSCRIPTION FACTOR"/>
    <property type="match status" value="1"/>
</dbReference>
<proteinExistence type="predicted"/>
<evidence type="ECO:0000313" key="9">
    <source>
        <dbReference type="Proteomes" id="UP000799757"/>
    </source>
</evidence>
<keyword evidence="3 6" id="KW-0863">Zinc-finger</keyword>
<keyword evidence="9" id="KW-1185">Reference proteome</keyword>
<evidence type="ECO:0000259" key="7">
    <source>
        <dbReference type="PROSITE" id="PS50157"/>
    </source>
</evidence>
<dbReference type="AlphaFoldDB" id="A0A6A6WSX7"/>
<evidence type="ECO:0000256" key="3">
    <source>
        <dbReference type="ARBA" id="ARBA00022771"/>
    </source>
</evidence>
<dbReference type="SMART" id="SM00355">
    <property type="entry name" value="ZnF_C2H2"/>
    <property type="match status" value="2"/>
</dbReference>
<keyword evidence="4" id="KW-0862">Zinc</keyword>
<feature type="domain" description="C2H2-type" evidence="7">
    <location>
        <begin position="3"/>
        <end position="33"/>
    </location>
</feature>
<evidence type="ECO:0000256" key="5">
    <source>
        <dbReference type="ARBA" id="ARBA00044085"/>
    </source>
</evidence>
<dbReference type="GO" id="GO:0000978">
    <property type="term" value="F:RNA polymerase II cis-regulatory region sequence-specific DNA binding"/>
    <property type="evidence" value="ECO:0007669"/>
    <property type="project" value="TreeGrafter"/>
</dbReference>
<dbReference type="Proteomes" id="UP000799757">
    <property type="component" value="Unassembled WGS sequence"/>
</dbReference>
<organism evidence="8 9">
    <name type="scientific">Melanomma pulvis-pyrius CBS 109.77</name>
    <dbReference type="NCBI Taxonomy" id="1314802"/>
    <lineage>
        <taxon>Eukaryota</taxon>
        <taxon>Fungi</taxon>
        <taxon>Dikarya</taxon>
        <taxon>Ascomycota</taxon>
        <taxon>Pezizomycotina</taxon>
        <taxon>Dothideomycetes</taxon>
        <taxon>Pleosporomycetidae</taxon>
        <taxon>Pleosporales</taxon>
        <taxon>Melanommataceae</taxon>
        <taxon>Melanomma</taxon>
    </lineage>
</organism>
<dbReference type="GO" id="GO:0008270">
    <property type="term" value="F:zinc ion binding"/>
    <property type="evidence" value="ECO:0007669"/>
    <property type="project" value="UniProtKB-KW"/>
</dbReference>
<protein>
    <recommendedName>
        <fullName evidence="5">C2H2 type master regulator of conidiophore development brlA</fullName>
    </recommendedName>
</protein>
<evidence type="ECO:0000256" key="1">
    <source>
        <dbReference type="ARBA" id="ARBA00022723"/>
    </source>
</evidence>
<dbReference type="OrthoDB" id="10018191at2759"/>
<dbReference type="EMBL" id="MU002371">
    <property type="protein sequence ID" value="KAF2787028.1"/>
    <property type="molecule type" value="Genomic_DNA"/>
</dbReference>